<feature type="chain" id="PRO_5007299639" evidence="1">
    <location>
        <begin position="17"/>
        <end position="90"/>
    </location>
</feature>
<keyword evidence="1" id="KW-0732">Signal</keyword>
<reference evidence="2 3" key="1">
    <citation type="journal article" date="2008" name="Nature">
        <title>The genome of the model beetle and pest Tribolium castaneum.</title>
        <authorList>
            <consortium name="Tribolium Genome Sequencing Consortium"/>
            <person name="Richards S."/>
            <person name="Gibbs R.A."/>
            <person name="Weinstock G.M."/>
            <person name="Brown S.J."/>
            <person name="Denell R."/>
            <person name="Beeman R.W."/>
            <person name="Gibbs R."/>
            <person name="Beeman R.W."/>
            <person name="Brown S.J."/>
            <person name="Bucher G."/>
            <person name="Friedrich M."/>
            <person name="Grimmelikhuijzen C.J."/>
            <person name="Klingler M."/>
            <person name="Lorenzen M."/>
            <person name="Richards S."/>
            <person name="Roth S."/>
            <person name="Schroder R."/>
            <person name="Tautz D."/>
            <person name="Zdobnov E.M."/>
            <person name="Muzny D."/>
            <person name="Gibbs R.A."/>
            <person name="Weinstock G.M."/>
            <person name="Attaway T."/>
            <person name="Bell S."/>
            <person name="Buhay C.J."/>
            <person name="Chandrabose M.N."/>
            <person name="Chavez D."/>
            <person name="Clerk-Blankenburg K.P."/>
            <person name="Cree A."/>
            <person name="Dao M."/>
            <person name="Davis C."/>
            <person name="Chacko J."/>
            <person name="Dinh H."/>
            <person name="Dugan-Rocha S."/>
            <person name="Fowler G."/>
            <person name="Garner T.T."/>
            <person name="Garnes J."/>
            <person name="Gnirke A."/>
            <person name="Hawes A."/>
            <person name="Hernandez J."/>
            <person name="Hines S."/>
            <person name="Holder M."/>
            <person name="Hume J."/>
            <person name="Jhangiani S.N."/>
            <person name="Joshi V."/>
            <person name="Khan Z.M."/>
            <person name="Jackson L."/>
            <person name="Kovar C."/>
            <person name="Kowis A."/>
            <person name="Lee S."/>
            <person name="Lewis L.R."/>
            <person name="Margolis J."/>
            <person name="Morgan M."/>
            <person name="Nazareth L.V."/>
            <person name="Nguyen N."/>
            <person name="Okwuonu G."/>
            <person name="Parker D."/>
            <person name="Richards S."/>
            <person name="Ruiz S.J."/>
            <person name="Santibanez J."/>
            <person name="Savard J."/>
            <person name="Scherer S.E."/>
            <person name="Schneider B."/>
            <person name="Sodergren E."/>
            <person name="Tautz D."/>
            <person name="Vattahil S."/>
            <person name="Villasana D."/>
            <person name="White C.S."/>
            <person name="Wright R."/>
            <person name="Park Y."/>
            <person name="Beeman R.W."/>
            <person name="Lord J."/>
            <person name="Oppert B."/>
            <person name="Lorenzen M."/>
            <person name="Brown S."/>
            <person name="Wang L."/>
            <person name="Savard J."/>
            <person name="Tautz D."/>
            <person name="Richards S."/>
            <person name="Weinstock G."/>
            <person name="Gibbs R.A."/>
            <person name="Liu Y."/>
            <person name="Worley K."/>
            <person name="Weinstock G."/>
            <person name="Elsik C.G."/>
            <person name="Reese J.T."/>
            <person name="Elhaik E."/>
            <person name="Landan G."/>
            <person name="Graur D."/>
            <person name="Arensburger P."/>
            <person name="Atkinson P."/>
            <person name="Beeman R.W."/>
            <person name="Beidler J."/>
            <person name="Brown S.J."/>
            <person name="Demuth J.P."/>
            <person name="Drury D.W."/>
            <person name="Du Y.Z."/>
            <person name="Fujiwara H."/>
            <person name="Lorenzen M."/>
            <person name="Maselli V."/>
            <person name="Osanai M."/>
            <person name="Park Y."/>
            <person name="Robertson H.M."/>
            <person name="Tu Z."/>
            <person name="Wang J.J."/>
            <person name="Wang S."/>
            <person name="Richards S."/>
            <person name="Song H."/>
            <person name="Zhang L."/>
            <person name="Sodergren E."/>
            <person name="Werner D."/>
            <person name="Stanke M."/>
            <person name="Morgenstern B."/>
            <person name="Solovyev V."/>
            <person name="Kosarev P."/>
            <person name="Brown G."/>
            <person name="Chen H.C."/>
            <person name="Ermolaeva O."/>
            <person name="Hlavina W."/>
            <person name="Kapustin Y."/>
            <person name="Kiryutin B."/>
            <person name="Kitts P."/>
            <person name="Maglott D."/>
            <person name="Pruitt K."/>
            <person name="Sapojnikov V."/>
            <person name="Souvorov A."/>
            <person name="Mackey A.J."/>
            <person name="Waterhouse R.M."/>
            <person name="Wyder S."/>
            <person name="Zdobnov E.M."/>
            <person name="Zdobnov E.M."/>
            <person name="Wyder S."/>
            <person name="Kriventseva E.V."/>
            <person name="Kadowaki T."/>
            <person name="Bork P."/>
            <person name="Aranda M."/>
            <person name="Bao R."/>
            <person name="Beermann A."/>
            <person name="Berns N."/>
            <person name="Bolognesi R."/>
            <person name="Bonneton F."/>
            <person name="Bopp D."/>
            <person name="Brown S.J."/>
            <person name="Bucher G."/>
            <person name="Butts T."/>
            <person name="Chaumot A."/>
            <person name="Denell R.E."/>
            <person name="Ferrier D.E."/>
            <person name="Friedrich M."/>
            <person name="Gordon C.M."/>
            <person name="Jindra M."/>
            <person name="Klingler M."/>
            <person name="Lan Q."/>
            <person name="Lattorff H.M."/>
            <person name="Laudet V."/>
            <person name="von Levetsow C."/>
            <person name="Liu Z."/>
            <person name="Lutz R."/>
            <person name="Lynch J.A."/>
            <person name="da Fonseca R.N."/>
            <person name="Posnien N."/>
            <person name="Reuter R."/>
            <person name="Roth S."/>
            <person name="Savard J."/>
            <person name="Schinko J.B."/>
            <person name="Schmitt C."/>
            <person name="Schoppmeier M."/>
            <person name="Schroder R."/>
            <person name="Shippy T.D."/>
            <person name="Simonnet F."/>
            <person name="Marques-Souza H."/>
            <person name="Tautz D."/>
            <person name="Tomoyasu Y."/>
            <person name="Trauner J."/>
            <person name="Van der Zee M."/>
            <person name="Vervoort M."/>
            <person name="Wittkopp N."/>
            <person name="Wimmer E.A."/>
            <person name="Yang X."/>
            <person name="Jones A.K."/>
            <person name="Sattelle D.B."/>
            <person name="Ebert P.R."/>
            <person name="Nelson D."/>
            <person name="Scott J.G."/>
            <person name="Beeman R.W."/>
            <person name="Muthukrishnan S."/>
            <person name="Kramer K.J."/>
            <person name="Arakane Y."/>
            <person name="Beeman R.W."/>
            <person name="Zhu Q."/>
            <person name="Hogenkamp D."/>
            <person name="Dixit R."/>
            <person name="Oppert B."/>
            <person name="Jiang H."/>
            <person name="Zou Z."/>
            <person name="Marshall J."/>
            <person name="Elpidina E."/>
            <person name="Vinokurov K."/>
            <person name="Oppert C."/>
            <person name="Zou Z."/>
            <person name="Evans J."/>
            <person name="Lu Z."/>
            <person name="Zhao P."/>
            <person name="Sumathipala N."/>
            <person name="Altincicek B."/>
            <person name="Vilcinskas A."/>
            <person name="Williams M."/>
            <person name="Hultmark D."/>
            <person name="Hetru C."/>
            <person name="Jiang H."/>
            <person name="Grimmelikhuijzen C.J."/>
            <person name="Hauser F."/>
            <person name="Cazzamali G."/>
            <person name="Williamson M."/>
            <person name="Park Y."/>
            <person name="Li B."/>
            <person name="Tanaka Y."/>
            <person name="Predel R."/>
            <person name="Neupert S."/>
            <person name="Schachtner J."/>
            <person name="Verleyen P."/>
            <person name="Raible F."/>
            <person name="Bork P."/>
            <person name="Friedrich M."/>
            <person name="Walden K.K."/>
            <person name="Robertson H.M."/>
            <person name="Angeli S."/>
            <person name="Foret S."/>
            <person name="Bucher G."/>
            <person name="Schuetz S."/>
            <person name="Maleszka R."/>
            <person name="Wimmer E.A."/>
            <person name="Beeman R.W."/>
            <person name="Lorenzen M."/>
            <person name="Tomoyasu Y."/>
            <person name="Miller S.C."/>
            <person name="Grossmann D."/>
            <person name="Bucher G."/>
        </authorList>
    </citation>
    <scope>NUCLEOTIDE SEQUENCE [LARGE SCALE GENOMIC DNA]</scope>
    <source>
        <strain evidence="2 3">Georgia GA2</strain>
    </source>
</reference>
<name>A0A139WB88_TRICA</name>
<evidence type="ECO:0000256" key="1">
    <source>
        <dbReference type="SAM" id="SignalP"/>
    </source>
</evidence>
<sequence>MKIVLLFFALLAVAFAREVEVVFEPAISIYLPPLNVKTEQILKSIANYACEPANCLPMMQNVCPFQFLCQLYCKEQQKEGACGGGACKCV</sequence>
<feature type="signal peptide" evidence="1">
    <location>
        <begin position="1"/>
        <end position="16"/>
    </location>
</feature>
<accession>A0A139WB88</accession>
<protein>
    <submittedName>
        <fullName evidence="2">Uncharacterized protein</fullName>
    </submittedName>
</protein>
<dbReference type="Proteomes" id="UP000007266">
    <property type="component" value="Linkage group 9"/>
</dbReference>
<evidence type="ECO:0000313" key="3">
    <source>
        <dbReference type="Proteomes" id="UP000007266"/>
    </source>
</evidence>
<keyword evidence="3" id="KW-1185">Reference proteome</keyword>
<dbReference type="AlphaFoldDB" id="A0A139WB88"/>
<organism evidence="2 3">
    <name type="scientific">Tribolium castaneum</name>
    <name type="common">Red flour beetle</name>
    <dbReference type="NCBI Taxonomy" id="7070"/>
    <lineage>
        <taxon>Eukaryota</taxon>
        <taxon>Metazoa</taxon>
        <taxon>Ecdysozoa</taxon>
        <taxon>Arthropoda</taxon>
        <taxon>Hexapoda</taxon>
        <taxon>Insecta</taxon>
        <taxon>Pterygota</taxon>
        <taxon>Neoptera</taxon>
        <taxon>Endopterygota</taxon>
        <taxon>Coleoptera</taxon>
        <taxon>Polyphaga</taxon>
        <taxon>Cucujiformia</taxon>
        <taxon>Tenebrionidae</taxon>
        <taxon>Tenebrionidae incertae sedis</taxon>
        <taxon>Tribolium</taxon>
    </lineage>
</organism>
<evidence type="ECO:0000313" key="2">
    <source>
        <dbReference type="EMBL" id="KYB25214.1"/>
    </source>
</evidence>
<reference evidence="2 3" key="2">
    <citation type="journal article" date="2010" name="Nucleic Acids Res.">
        <title>BeetleBase in 2010: revisions to provide comprehensive genomic information for Tribolium castaneum.</title>
        <authorList>
            <person name="Kim H.S."/>
            <person name="Murphy T."/>
            <person name="Xia J."/>
            <person name="Caragea D."/>
            <person name="Park Y."/>
            <person name="Beeman R.W."/>
            <person name="Lorenzen M.D."/>
            <person name="Butcher S."/>
            <person name="Manak J.R."/>
            <person name="Brown S.J."/>
        </authorList>
    </citation>
    <scope>GENOME REANNOTATION</scope>
    <source>
        <strain evidence="2 3">Georgia GA2</strain>
    </source>
</reference>
<proteinExistence type="predicted"/>
<dbReference type="InParanoid" id="A0A139WB88"/>
<dbReference type="EMBL" id="KQ971372">
    <property type="protein sequence ID" value="KYB25214.1"/>
    <property type="molecule type" value="Genomic_DNA"/>
</dbReference>
<gene>
    <name evidence="2" type="primary">AUGUSTUS-3.0.2_34372</name>
    <name evidence="2" type="ORF">TcasGA2_TC034372</name>
</gene>